<reference evidence="2 3" key="1">
    <citation type="journal article" date="2011" name="PLoS ONE">
        <title>The entomopathogenic bacterial endosymbionts xenorhabdus and photorhabdus: convergent lifestyles from divergent genomes.</title>
        <authorList>
            <person name="Chaston J.M."/>
            <person name="Suen G."/>
            <person name="Tucker S.L."/>
            <person name="Andersen A.W."/>
            <person name="Bhasin A."/>
            <person name="Bode E."/>
            <person name="Bode H.B."/>
            <person name="Brachmann A.O."/>
            <person name="Cowles C.E."/>
            <person name="Cowles K.N."/>
            <person name="Darby C."/>
            <person name="de Leon L."/>
            <person name="Drace K."/>
            <person name="Du Z."/>
            <person name="Givaudan A."/>
            <person name="Herbert Tran E.E."/>
            <person name="Jewell K.A."/>
            <person name="Knack J.J."/>
            <person name="Krasomil-Osterfeld K.C."/>
            <person name="Kukor R."/>
            <person name="Lanois A."/>
            <person name="Latreille P."/>
            <person name="Leimgruber N.K."/>
            <person name="Lipke C.M."/>
            <person name="Liu R."/>
            <person name="Lu X."/>
            <person name="Martens E.C."/>
            <person name="Marri P.R."/>
            <person name="Medigue C."/>
            <person name="Menard M.L."/>
            <person name="Miller N.M."/>
            <person name="Morales-Soto N."/>
            <person name="Norton S."/>
            <person name="Ogier J.C."/>
            <person name="Orchard S.S."/>
            <person name="Park D."/>
            <person name="Park Y."/>
            <person name="Qurollo B.A."/>
            <person name="Sugar D.R."/>
            <person name="Richards G.R."/>
            <person name="Rouy Z."/>
            <person name="Slominski B."/>
            <person name="Slominski K."/>
            <person name="Snyder H."/>
            <person name="Tjaden B.C."/>
            <person name="van der Hoeven R."/>
            <person name="Welch R.D."/>
            <person name="Wheeler C."/>
            <person name="Xiang B."/>
            <person name="Barbazuk B."/>
            <person name="Gaudriault S."/>
            <person name="Goodner B."/>
            <person name="Slater S.C."/>
            <person name="Forst S."/>
            <person name="Goldman B.S."/>
            <person name="Goodrich-Blair H."/>
        </authorList>
    </citation>
    <scope>NUCLEOTIDE SEQUENCE [LARGE SCALE GENOMIC DNA]</scope>
    <source>
        <strain evidence="3">ATCC 19061 / DSM 3370 / CCUG 14189 / LMG 1036 / NCIMB 9965 / AN6</strain>
    </source>
</reference>
<name>D3VI73_XENNA</name>
<keyword evidence="3" id="KW-1185">Reference proteome</keyword>
<keyword evidence="1" id="KW-1133">Transmembrane helix</keyword>
<evidence type="ECO:0000256" key="1">
    <source>
        <dbReference type="SAM" id="Phobius"/>
    </source>
</evidence>
<accession>D3VI73</accession>
<protein>
    <submittedName>
        <fullName evidence="2">Uncharacterized protein</fullName>
    </submittedName>
</protein>
<dbReference type="AlphaFoldDB" id="D3VI73"/>
<feature type="transmembrane region" description="Helical" evidence="1">
    <location>
        <begin position="35"/>
        <end position="52"/>
    </location>
</feature>
<keyword evidence="1" id="KW-0472">Membrane</keyword>
<dbReference type="KEGG" id="xne:XNC1_2659"/>
<sequence>MGTHWVVQAVNETQIMMENISFLILIIRTHPVCKAFSYNLSAFTLVIVLIFISKERLSRFLLTLRVKYFCHGTSAIKNQDSIVIRFVIIYHCYYLKQGC</sequence>
<organism evidence="2 3">
    <name type="scientific">Xenorhabdus nematophila (strain ATCC 19061 / DSM 3370 / CCUG 14189 / LMG 1036 / NCIMB 9965 / AN6)</name>
    <dbReference type="NCBI Taxonomy" id="406817"/>
    <lineage>
        <taxon>Bacteria</taxon>
        <taxon>Pseudomonadati</taxon>
        <taxon>Pseudomonadota</taxon>
        <taxon>Gammaproteobacteria</taxon>
        <taxon>Enterobacterales</taxon>
        <taxon>Morganellaceae</taxon>
        <taxon>Xenorhabdus</taxon>
    </lineage>
</organism>
<keyword evidence="1" id="KW-0812">Transmembrane</keyword>
<dbReference type="HOGENOM" id="CLU_2319432_0_0_6"/>
<gene>
    <name evidence="2" type="ordered locus">XNC1_2659</name>
</gene>
<proteinExistence type="predicted"/>
<evidence type="ECO:0000313" key="3">
    <source>
        <dbReference type="Proteomes" id="UP000008075"/>
    </source>
</evidence>
<evidence type="ECO:0000313" key="2">
    <source>
        <dbReference type="EMBL" id="CBJ90713.1"/>
    </source>
</evidence>
<dbReference type="Proteomes" id="UP000008075">
    <property type="component" value="Chromosome"/>
</dbReference>
<dbReference type="EMBL" id="FN667742">
    <property type="protein sequence ID" value="CBJ90713.1"/>
    <property type="molecule type" value="Genomic_DNA"/>
</dbReference>